<dbReference type="AlphaFoldDB" id="A0A0D8Y4Q9"/>
<dbReference type="GO" id="GO:0008298">
    <property type="term" value="P:intracellular mRNA localization"/>
    <property type="evidence" value="ECO:0007669"/>
    <property type="project" value="TreeGrafter"/>
</dbReference>
<dbReference type="GO" id="GO:0003725">
    <property type="term" value="F:double-stranded RNA binding"/>
    <property type="evidence" value="ECO:0007669"/>
    <property type="project" value="TreeGrafter"/>
</dbReference>
<reference evidence="5" key="2">
    <citation type="journal article" date="2016" name="Sci. Rep.">
        <title>Dictyocaulus viviparus genome, variome and transcriptome elucidate lungworm biology and support future intervention.</title>
        <authorList>
            <person name="McNulty S.N."/>
            <person name="Strube C."/>
            <person name="Rosa B.A."/>
            <person name="Martin J.C."/>
            <person name="Tyagi R."/>
            <person name="Choi Y.J."/>
            <person name="Wang Q."/>
            <person name="Hallsworth Pepin K."/>
            <person name="Zhang X."/>
            <person name="Ozersky P."/>
            <person name="Wilson R.K."/>
            <person name="Sternberg P.W."/>
            <person name="Gasser R.B."/>
            <person name="Mitreva M."/>
        </authorList>
    </citation>
    <scope>NUCLEOTIDE SEQUENCE [LARGE SCALE GENOMIC DNA]</scope>
    <source>
        <strain evidence="5">HannoverDv2000</strain>
    </source>
</reference>
<dbReference type="GO" id="GO:0032839">
    <property type="term" value="C:dendrite cytoplasm"/>
    <property type="evidence" value="ECO:0007669"/>
    <property type="project" value="GOC"/>
</dbReference>
<dbReference type="GO" id="GO:0043025">
    <property type="term" value="C:neuronal cell body"/>
    <property type="evidence" value="ECO:0007669"/>
    <property type="project" value="TreeGrafter"/>
</dbReference>
<dbReference type="GO" id="GO:0098964">
    <property type="term" value="P:anterograde dendritic transport of messenger ribonucleoprotein complex"/>
    <property type="evidence" value="ECO:0007669"/>
    <property type="project" value="TreeGrafter"/>
</dbReference>
<dbReference type="OrthoDB" id="10037267at2759"/>
<dbReference type="STRING" id="29172.A0A0D8Y4Q9"/>
<evidence type="ECO:0000313" key="4">
    <source>
        <dbReference type="EMBL" id="KJH50994.1"/>
    </source>
</evidence>
<name>A0A0D8Y4Q9_DICVI</name>
<evidence type="ECO:0000259" key="3">
    <source>
        <dbReference type="PROSITE" id="PS50137"/>
    </source>
</evidence>
<reference evidence="4 5" key="1">
    <citation type="submission" date="2013-11" db="EMBL/GenBank/DDBJ databases">
        <title>Draft genome of the bovine lungworm Dictyocaulus viviparus.</title>
        <authorList>
            <person name="Mitreva M."/>
        </authorList>
    </citation>
    <scope>NUCLEOTIDE SEQUENCE [LARGE SCALE GENOMIC DNA]</scope>
    <source>
        <strain evidence="4 5">HannoverDv2000</strain>
    </source>
</reference>
<dbReference type="PANTHER" id="PTHR46054:SF3">
    <property type="entry name" value="MATERNAL EFFECT PROTEIN STAUFEN"/>
    <property type="match status" value="1"/>
</dbReference>
<organism evidence="4 5">
    <name type="scientific">Dictyocaulus viviparus</name>
    <name type="common">Bovine lungworm</name>
    <dbReference type="NCBI Taxonomy" id="29172"/>
    <lineage>
        <taxon>Eukaryota</taxon>
        <taxon>Metazoa</taxon>
        <taxon>Ecdysozoa</taxon>
        <taxon>Nematoda</taxon>
        <taxon>Chromadorea</taxon>
        <taxon>Rhabditida</taxon>
        <taxon>Rhabditina</taxon>
        <taxon>Rhabditomorpha</taxon>
        <taxon>Strongyloidea</taxon>
        <taxon>Metastrongylidae</taxon>
        <taxon>Dictyocaulus</taxon>
    </lineage>
</organism>
<dbReference type="Gene3D" id="3.30.160.20">
    <property type="match status" value="2"/>
</dbReference>
<dbReference type="FunFam" id="3.30.160.20:FF:000007">
    <property type="entry name" value="Double-stranded RNA-binding protein Staufen homolog 1"/>
    <property type="match status" value="1"/>
</dbReference>
<protein>
    <recommendedName>
        <fullName evidence="3">DRBM domain-containing protein</fullName>
    </recommendedName>
</protein>
<dbReference type="GO" id="GO:0010494">
    <property type="term" value="C:cytoplasmic stress granule"/>
    <property type="evidence" value="ECO:0007669"/>
    <property type="project" value="TreeGrafter"/>
</dbReference>
<dbReference type="GO" id="GO:0035418">
    <property type="term" value="P:protein localization to synapse"/>
    <property type="evidence" value="ECO:0007669"/>
    <property type="project" value="TreeGrafter"/>
</dbReference>
<keyword evidence="5" id="KW-1185">Reference proteome</keyword>
<dbReference type="GO" id="GO:0005886">
    <property type="term" value="C:plasma membrane"/>
    <property type="evidence" value="ECO:0007669"/>
    <property type="project" value="TreeGrafter"/>
</dbReference>
<proteinExistence type="predicted"/>
<dbReference type="GO" id="GO:0007281">
    <property type="term" value="P:germ cell development"/>
    <property type="evidence" value="ECO:0007669"/>
    <property type="project" value="TreeGrafter"/>
</dbReference>
<dbReference type="PROSITE" id="PS50137">
    <property type="entry name" value="DS_RBD"/>
    <property type="match status" value="1"/>
</dbReference>
<dbReference type="InterPro" id="IPR014720">
    <property type="entry name" value="dsRBD_dom"/>
</dbReference>
<keyword evidence="1 2" id="KW-0694">RNA-binding</keyword>
<dbReference type="EMBL" id="KN716193">
    <property type="protein sequence ID" value="KJH50994.1"/>
    <property type="molecule type" value="Genomic_DNA"/>
</dbReference>
<dbReference type="PANTHER" id="PTHR46054">
    <property type="entry name" value="MATERNAL EFFECT PROTEIN STAUFEN"/>
    <property type="match status" value="1"/>
</dbReference>
<dbReference type="CDD" id="cd19860">
    <property type="entry name" value="DSRM_STAU_rpt4"/>
    <property type="match status" value="1"/>
</dbReference>
<dbReference type="GO" id="GO:0003729">
    <property type="term" value="F:mRNA binding"/>
    <property type="evidence" value="ECO:0007669"/>
    <property type="project" value="TreeGrafter"/>
</dbReference>
<sequence>MISTNLGPIFGPLPTFNPLFVLSPSFQSETVFPVQSPKERICMVTVAIGPGRLFSGIGNTFAQAKANAAAQCLGFLGPHIQALDAKLRMDEQKRKCAQQKPPLLSQPNQLLMNVVDNVVDKLGASCERDPIPKHKQKSVISQVHECALQMKLNVEFEDMKMDPTYGHQINPISRLIQVLQARCENEPQFELVSEQGQSRYKEFTVQVSCGSRICCGSGPNKRLAKRAAAEAMLAEIGYVKPLPPPGKSLLKKKMDSQLNIELFDPNNLVSSSNEVLLHPDAKTYQQTSQNKDENLLQEGILSLNMNDYNTQESRCDAISISSTKSEIQESPGNIPQSPGRRRVTFSNQVKACPPPDDSNYPEPEVAPLKADVLIGSRVKRIRRSKEAKRALSDQQKFEIREIARASMQALQGSSMISCAEGANDSETCQSLSAKRHLEIMSETFKFSVQYTNFPKVCHGRGSTMETAVDNAAFNAISSLCTYDQPSIAQERTGAVAPNT</sequence>
<evidence type="ECO:0000256" key="2">
    <source>
        <dbReference type="PROSITE-ProRule" id="PRU00266"/>
    </source>
</evidence>
<dbReference type="Pfam" id="PF00035">
    <property type="entry name" value="dsrm"/>
    <property type="match status" value="1"/>
</dbReference>
<evidence type="ECO:0000256" key="1">
    <source>
        <dbReference type="ARBA" id="ARBA00022884"/>
    </source>
</evidence>
<dbReference type="SMART" id="SM00358">
    <property type="entry name" value="DSRM"/>
    <property type="match status" value="1"/>
</dbReference>
<feature type="domain" description="DRBM" evidence="3">
    <location>
        <begin position="170"/>
        <end position="238"/>
    </location>
</feature>
<dbReference type="SUPFAM" id="SSF54768">
    <property type="entry name" value="dsRNA-binding domain-like"/>
    <property type="match status" value="1"/>
</dbReference>
<dbReference type="Proteomes" id="UP000053766">
    <property type="component" value="Unassembled WGS sequence"/>
</dbReference>
<accession>A0A0D8Y4Q9</accession>
<gene>
    <name evidence="4" type="ORF">DICVIV_02852</name>
</gene>
<dbReference type="InterPro" id="IPR051740">
    <property type="entry name" value="DRBM-containing_protein"/>
</dbReference>
<evidence type="ECO:0000313" key="5">
    <source>
        <dbReference type="Proteomes" id="UP000053766"/>
    </source>
</evidence>